<dbReference type="InterPro" id="IPR033922">
    <property type="entry name" value="NAD_bind_Glu_DH"/>
</dbReference>
<dbReference type="GO" id="GO:0006538">
    <property type="term" value="P:L-glutamate catabolic process"/>
    <property type="evidence" value="ECO:0007669"/>
    <property type="project" value="TreeGrafter"/>
</dbReference>
<dbReference type="EMBL" id="MFQZ01000010">
    <property type="protein sequence ID" value="OGH87564.1"/>
    <property type="molecule type" value="Genomic_DNA"/>
</dbReference>
<feature type="binding site" evidence="5">
    <location>
        <position position="188"/>
    </location>
    <ligand>
        <name>NAD(+)</name>
        <dbReference type="ChEBI" id="CHEBI:57540"/>
    </ligand>
</feature>
<proteinExistence type="inferred from homology"/>
<dbReference type="SMART" id="SM00839">
    <property type="entry name" value="ELFV_dehydrog"/>
    <property type="match status" value="1"/>
</dbReference>
<dbReference type="Gene3D" id="3.40.50.720">
    <property type="entry name" value="NAD(P)-binding Rossmann-like Domain"/>
    <property type="match status" value="1"/>
</dbReference>
<gene>
    <name evidence="9" type="ORF">A3J93_03505</name>
</gene>
<dbReference type="InterPro" id="IPR036291">
    <property type="entry name" value="NAD(P)-bd_dom_sf"/>
</dbReference>
<evidence type="ECO:0000259" key="8">
    <source>
        <dbReference type="SMART" id="SM00839"/>
    </source>
</evidence>
<dbReference type="SUPFAM" id="SSF51735">
    <property type="entry name" value="NAD(P)-binding Rossmann-fold domains"/>
    <property type="match status" value="1"/>
</dbReference>
<sequence length="423" mass="46315">MSQSAFDNAMSQLDKAAKVMNLDKNIHEILKSPDRVLIVSVPVKMDNGEVKVFTGYRSQYNNAMGPYKGGIRYHPNVSLDEVKALSFWMMIKCATVNIPMGGGKGGIIVYPKDLSHGELERMSRGYIQKIYREIGSDKDVPAPDMYTTPQIMGWMRDEFEKLIGRKDPGVITGKAIADGGSEGRETATAQGGVYVVRELAKKMGLKPNLTTVAVQGMGNVGGFMAKILAADGYRIVAISDSKGGVYNEAGLDMAKVEEIKKAGGMLGCYCLGNVCKLEEMPKDGPCRHVSNEQLLELPVDILVPSALENQITETNANNIKAKYIIEMANGPTTPEADEILKSRGVIVVPDVLANAGGVTVSCFEWEQNVKGEKWTEAQVFAKLEPMMVQSFNEVWETKEKYNVPMRTAAFVKAIKRVAAKMKI</sequence>
<dbReference type="InterPro" id="IPR046346">
    <property type="entry name" value="Aminoacid_DH-like_N_sf"/>
</dbReference>
<evidence type="ECO:0000256" key="5">
    <source>
        <dbReference type="PIRSR" id="PIRSR000185-2"/>
    </source>
</evidence>
<evidence type="ECO:0000256" key="3">
    <source>
        <dbReference type="PIRNR" id="PIRNR000185"/>
    </source>
</evidence>
<evidence type="ECO:0000256" key="4">
    <source>
        <dbReference type="PIRSR" id="PIRSR000185-1"/>
    </source>
</evidence>
<keyword evidence="5" id="KW-0520">NAD</keyword>
<accession>A0A1F6NVA8</accession>
<feature type="binding site" evidence="5">
    <location>
        <position position="219"/>
    </location>
    <ligand>
        <name>NAD(+)</name>
        <dbReference type="ChEBI" id="CHEBI:57540"/>
    </ligand>
</feature>
<organism evidence="9 10">
    <name type="scientific">Candidatus Magasanikbacteria bacterium RIFOXYC2_FULL_42_28</name>
    <dbReference type="NCBI Taxonomy" id="1798704"/>
    <lineage>
        <taxon>Bacteria</taxon>
        <taxon>Candidatus Magasanikiibacteriota</taxon>
    </lineage>
</organism>
<feature type="domain" description="Glutamate/phenylalanine/leucine/valine/L-tryptophan dehydrogenase C-terminal" evidence="8">
    <location>
        <begin position="181"/>
        <end position="423"/>
    </location>
</feature>
<comment type="similarity">
    <text evidence="1 3 7">Belongs to the Glu/Leu/Phe/Val dehydrogenases family.</text>
</comment>
<dbReference type="PIRSF" id="PIRSF000185">
    <property type="entry name" value="Glu_DH"/>
    <property type="match status" value="1"/>
</dbReference>
<dbReference type="Proteomes" id="UP000177907">
    <property type="component" value="Unassembled WGS sequence"/>
</dbReference>
<protein>
    <recommendedName>
        <fullName evidence="3">Glutamate dehydrogenase</fullName>
    </recommendedName>
</protein>
<dbReference type="STRING" id="1798704.A3J93_03505"/>
<evidence type="ECO:0000256" key="6">
    <source>
        <dbReference type="PIRSR" id="PIRSR000185-3"/>
    </source>
</evidence>
<dbReference type="AlphaFoldDB" id="A0A1F6NVA8"/>
<reference evidence="9 10" key="1">
    <citation type="journal article" date="2016" name="Nat. Commun.">
        <title>Thousands of microbial genomes shed light on interconnected biogeochemical processes in an aquifer system.</title>
        <authorList>
            <person name="Anantharaman K."/>
            <person name="Brown C.T."/>
            <person name="Hug L.A."/>
            <person name="Sharon I."/>
            <person name="Castelle C.J."/>
            <person name="Probst A.J."/>
            <person name="Thomas B.C."/>
            <person name="Singh A."/>
            <person name="Wilkins M.J."/>
            <person name="Karaoz U."/>
            <person name="Brodie E.L."/>
            <person name="Williams K.H."/>
            <person name="Hubbard S.S."/>
            <person name="Banfield J.F."/>
        </authorList>
    </citation>
    <scope>NUCLEOTIDE SEQUENCE [LARGE SCALE GENOMIC DNA]</scope>
</reference>
<keyword evidence="5" id="KW-0547">Nucleotide-binding</keyword>
<dbReference type="Pfam" id="PF02812">
    <property type="entry name" value="ELFV_dehydrog_N"/>
    <property type="match status" value="1"/>
</dbReference>
<dbReference type="PANTHER" id="PTHR11606:SF13">
    <property type="entry name" value="GLUTAMATE DEHYDROGENASE 1, MITOCHONDRIAL"/>
    <property type="match status" value="1"/>
</dbReference>
<dbReference type="InterPro" id="IPR006095">
    <property type="entry name" value="Glu/Leu/Phe/Val/Trp_DH"/>
</dbReference>
<feature type="binding site" evidence="5">
    <location>
        <position position="361"/>
    </location>
    <ligand>
        <name>substrate</name>
    </ligand>
</feature>
<dbReference type="SUPFAM" id="SSF53223">
    <property type="entry name" value="Aminoacid dehydrogenase-like, N-terminal domain"/>
    <property type="match status" value="1"/>
</dbReference>
<dbReference type="GO" id="GO:0004352">
    <property type="term" value="F:glutamate dehydrogenase (NAD+) activity"/>
    <property type="evidence" value="ECO:0007669"/>
    <property type="project" value="TreeGrafter"/>
</dbReference>
<dbReference type="InterPro" id="IPR006096">
    <property type="entry name" value="Glu/Leu/Phe/Val/Trp_DH_C"/>
</dbReference>
<evidence type="ECO:0000313" key="9">
    <source>
        <dbReference type="EMBL" id="OGH87564.1"/>
    </source>
</evidence>
<name>A0A1F6NVA8_9BACT</name>
<feature type="active site" description="Proton donor" evidence="4">
    <location>
        <position position="104"/>
    </location>
</feature>
<dbReference type="PANTHER" id="PTHR11606">
    <property type="entry name" value="GLUTAMATE DEHYDROGENASE"/>
    <property type="match status" value="1"/>
</dbReference>
<dbReference type="GO" id="GO:0000166">
    <property type="term" value="F:nucleotide binding"/>
    <property type="evidence" value="ECO:0007669"/>
    <property type="project" value="UniProtKB-KW"/>
</dbReference>
<evidence type="ECO:0000313" key="10">
    <source>
        <dbReference type="Proteomes" id="UP000177907"/>
    </source>
</evidence>
<dbReference type="Pfam" id="PF00208">
    <property type="entry name" value="ELFV_dehydrog"/>
    <property type="match status" value="1"/>
</dbReference>
<evidence type="ECO:0000256" key="2">
    <source>
        <dbReference type="ARBA" id="ARBA00023002"/>
    </source>
</evidence>
<feature type="binding site" evidence="5">
    <location>
        <position position="68"/>
    </location>
    <ligand>
        <name>substrate</name>
    </ligand>
</feature>
<dbReference type="PRINTS" id="PR00082">
    <property type="entry name" value="GLFDHDRGNASE"/>
</dbReference>
<evidence type="ECO:0000256" key="7">
    <source>
        <dbReference type="RuleBase" id="RU004417"/>
    </source>
</evidence>
<keyword evidence="2 3" id="KW-0560">Oxidoreductase</keyword>
<dbReference type="InterPro" id="IPR006097">
    <property type="entry name" value="Glu/Leu/Phe/Val/Trp_DH_dimer"/>
</dbReference>
<dbReference type="InterPro" id="IPR014362">
    <property type="entry name" value="Glu_DH"/>
</dbReference>
<dbReference type="CDD" id="cd01076">
    <property type="entry name" value="NAD_bind_1_Glu_DH"/>
    <property type="match status" value="1"/>
</dbReference>
<evidence type="ECO:0000256" key="1">
    <source>
        <dbReference type="ARBA" id="ARBA00006382"/>
    </source>
</evidence>
<comment type="caution">
    <text evidence="9">The sequence shown here is derived from an EMBL/GenBank/DDBJ whole genome shotgun (WGS) entry which is preliminary data.</text>
</comment>
<feature type="binding site" evidence="5">
    <location>
        <position position="92"/>
    </location>
    <ligand>
        <name>substrate</name>
    </ligand>
</feature>
<feature type="site" description="Important for catalysis" evidence="6">
    <location>
        <position position="144"/>
    </location>
</feature>
<dbReference type="Gene3D" id="3.40.50.10860">
    <property type="entry name" value="Leucine Dehydrogenase, chain A, domain 1"/>
    <property type="match status" value="1"/>
</dbReference>